<proteinExistence type="predicted"/>
<keyword evidence="3" id="KW-1185">Reference proteome</keyword>
<comment type="caution">
    <text evidence="2">The sequence shown here is derived from an EMBL/GenBank/DDBJ whole genome shotgun (WGS) entry which is preliminary data.</text>
</comment>
<dbReference type="AlphaFoldDB" id="M5TZM5"/>
<evidence type="ECO:0000256" key="1">
    <source>
        <dbReference type="SAM" id="MobiDB-lite"/>
    </source>
</evidence>
<feature type="region of interest" description="Disordered" evidence="1">
    <location>
        <begin position="23"/>
        <end position="49"/>
    </location>
</feature>
<evidence type="ECO:0000313" key="3">
    <source>
        <dbReference type="Proteomes" id="UP000011885"/>
    </source>
</evidence>
<accession>M5TZM5</accession>
<gene>
    <name evidence="2" type="ORF">RSSM_03919</name>
</gene>
<sequence>MSRFGFPDAAPNERLSLRAWSSRVAPWSPRVASREKANSSDRSGSADLAPVSESMGFEYMVSEDTVA</sequence>
<name>M5TZM5_9BACT</name>
<dbReference type="EMBL" id="ANOH01000267">
    <property type="protein sequence ID" value="EMI54657.1"/>
    <property type="molecule type" value="Genomic_DNA"/>
</dbReference>
<dbReference type="Proteomes" id="UP000011885">
    <property type="component" value="Unassembled WGS sequence"/>
</dbReference>
<protein>
    <submittedName>
        <fullName evidence="2">Uncharacterized protein</fullName>
    </submittedName>
</protein>
<organism evidence="2 3">
    <name type="scientific">Rhodopirellula sallentina SM41</name>
    <dbReference type="NCBI Taxonomy" id="1263870"/>
    <lineage>
        <taxon>Bacteria</taxon>
        <taxon>Pseudomonadati</taxon>
        <taxon>Planctomycetota</taxon>
        <taxon>Planctomycetia</taxon>
        <taxon>Pirellulales</taxon>
        <taxon>Pirellulaceae</taxon>
        <taxon>Rhodopirellula</taxon>
    </lineage>
</organism>
<evidence type="ECO:0000313" key="2">
    <source>
        <dbReference type="EMBL" id="EMI54657.1"/>
    </source>
</evidence>
<reference evidence="2 3" key="1">
    <citation type="journal article" date="2013" name="Mar. Genomics">
        <title>Expression of sulfatases in Rhodopirellula baltica and the diversity of sulfatases in the genus Rhodopirellula.</title>
        <authorList>
            <person name="Wegner C.E."/>
            <person name="Richter-Heitmann T."/>
            <person name="Klindworth A."/>
            <person name="Klockow C."/>
            <person name="Richter M."/>
            <person name="Achstetter T."/>
            <person name="Glockner F.O."/>
            <person name="Harder J."/>
        </authorList>
    </citation>
    <scope>NUCLEOTIDE SEQUENCE [LARGE SCALE GENOMIC DNA]</scope>
    <source>
        <strain evidence="2 3">SM41</strain>
    </source>
</reference>